<name>A0ABW0TJ13_9BACL</name>
<evidence type="ECO:0000256" key="10">
    <source>
        <dbReference type="ARBA" id="ARBA00022840"/>
    </source>
</evidence>
<protein>
    <recommendedName>
        <fullName evidence="3">FAD synthase</fullName>
        <ecNumber evidence="3">2.7.7.2</ecNumber>
    </recommendedName>
</protein>
<dbReference type="Pfam" id="PF06574">
    <property type="entry name" value="FAD_syn"/>
    <property type="match status" value="1"/>
</dbReference>
<keyword evidence="7" id="KW-0548">Nucleotidyltransferase</keyword>
<feature type="domain" description="FAD synthetase" evidence="12">
    <location>
        <begin position="15"/>
        <end position="164"/>
    </location>
</feature>
<evidence type="ECO:0000256" key="5">
    <source>
        <dbReference type="ARBA" id="ARBA00022643"/>
    </source>
</evidence>
<comment type="pathway">
    <text evidence="1">Cofactor biosynthesis; FAD biosynthesis; FAD from FMN: step 1/1.</text>
</comment>
<dbReference type="CDD" id="cd02064">
    <property type="entry name" value="FAD_synthetase_N"/>
    <property type="match status" value="1"/>
</dbReference>
<keyword evidence="14" id="KW-1185">Reference proteome</keyword>
<evidence type="ECO:0000259" key="12">
    <source>
        <dbReference type="Pfam" id="PF06574"/>
    </source>
</evidence>
<dbReference type="SUPFAM" id="SSF52374">
    <property type="entry name" value="Nucleotidylyl transferase"/>
    <property type="match status" value="1"/>
</dbReference>
<dbReference type="PANTHER" id="PTHR22749:SF6">
    <property type="entry name" value="RIBOFLAVIN KINASE"/>
    <property type="match status" value="1"/>
</dbReference>
<dbReference type="InterPro" id="IPR023468">
    <property type="entry name" value="Riboflavin_kinase"/>
</dbReference>
<evidence type="ECO:0000256" key="7">
    <source>
        <dbReference type="ARBA" id="ARBA00022695"/>
    </source>
</evidence>
<organism evidence="13 14">
    <name type="scientific">Sporosarcina soli</name>
    <dbReference type="NCBI Taxonomy" id="334736"/>
    <lineage>
        <taxon>Bacteria</taxon>
        <taxon>Bacillati</taxon>
        <taxon>Bacillota</taxon>
        <taxon>Bacilli</taxon>
        <taxon>Bacillales</taxon>
        <taxon>Caryophanaceae</taxon>
        <taxon>Sporosarcina</taxon>
    </lineage>
</organism>
<comment type="caution">
    <text evidence="13">The sequence shown here is derived from an EMBL/GenBank/DDBJ whole genome shotgun (WGS) entry which is preliminary data.</text>
</comment>
<evidence type="ECO:0000256" key="1">
    <source>
        <dbReference type="ARBA" id="ARBA00004726"/>
    </source>
</evidence>
<proteinExistence type="inferred from homology"/>
<keyword evidence="5" id="KW-0288">FMN</keyword>
<dbReference type="RefSeq" id="WP_381434095.1">
    <property type="nucleotide sequence ID" value="NZ_JBHSNO010000005.1"/>
</dbReference>
<reference evidence="14" key="1">
    <citation type="journal article" date="2019" name="Int. J. Syst. Evol. Microbiol.">
        <title>The Global Catalogue of Microorganisms (GCM) 10K type strain sequencing project: providing services to taxonomists for standard genome sequencing and annotation.</title>
        <authorList>
            <consortium name="The Broad Institute Genomics Platform"/>
            <consortium name="The Broad Institute Genome Sequencing Center for Infectious Disease"/>
            <person name="Wu L."/>
            <person name="Ma J."/>
        </authorList>
    </citation>
    <scope>NUCLEOTIDE SEQUENCE [LARGE SCALE GENOMIC DNA]</scope>
    <source>
        <strain evidence="14">CGMCC 4.1434</strain>
    </source>
</reference>
<evidence type="ECO:0000256" key="3">
    <source>
        <dbReference type="ARBA" id="ARBA00012393"/>
    </source>
</evidence>
<keyword evidence="9" id="KW-0274">FAD</keyword>
<dbReference type="EMBL" id="JBHSNO010000005">
    <property type="protein sequence ID" value="MFC5589429.1"/>
    <property type="molecule type" value="Genomic_DNA"/>
</dbReference>
<dbReference type="InterPro" id="IPR015864">
    <property type="entry name" value="FAD_synthase"/>
</dbReference>
<evidence type="ECO:0000256" key="6">
    <source>
        <dbReference type="ARBA" id="ARBA00022679"/>
    </source>
</evidence>
<keyword evidence="10" id="KW-0067">ATP-binding</keyword>
<gene>
    <name evidence="13" type="ORF">ACFPRA_11055</name>
</gene>
<dbReference type="Proteomes" id="UP001596109">
    <property type="component" value="Unassembled WGS sequence"/>
</dbReference>
<evidence type="ECO:0000256" key="4">
    <source>
        <dbReference type="ARBA" id="ARBA00022630"/>
    </source>
</evidence>
<evidence type="ECO:0000256" key="11">
    <source>
        <dbReference type="ARBA" id="ARBA00049494"/>
    </source>
</evidence>
<sequence length="204" mass="23160">MRIVRSPLHVGGDKNWVAIGKWDGLHIGHQQLVRNLVKKAKDHSGQSVVIGFDRHPTALFNPGNEPLQLQSIEERSVWLKELGVDVYLVIPFTKQFASHPPEYFVNNILINDLRTQDITIGYNFRFGNGRKGTPALLKRLCKPFGVGVHVIPPIYIDDEIVSSTLIRSYLETGNIEKVQRLLGHRALLAEGHRKNQIEELYQTI</sequence>
<evidence type="ECO:0000256" key="9">
    <source>
        <dbReference type="ARBA" id="ARBA00022827"/>
    </source>
</evidence>
<evidence type="ECO:0000313" key="13">
    <source>
        <dbReference type="EMBL" id="MFC5589429.1"/>
    </source>
</evidence>
<accession>A0ABW0TJ13</accession>
<evidence type="ECO:0000256" key="8">
    <source>
        <dbReference type="ARBA" id="ARBA00022741"/>
    </source>
</evidence>
<evidence type="ECO:0000256" key="2">
    <source>
        <dbReference type="ARBA" id="ARBA00010214"/>
    </source>
</evidence>
<comment type="similarity">
    <text evidence="2">Belongs to the RibF family.</text>
</comment>
<dbReference type="EC" id="2.7.7.2" evidence="3"/>
<keyword evidence="4" id="KW-0285">Flavoprotein</keyword>
<evidence type="ECO:0000313" key="14">
    <source>
        <dbReference type="Proteomes" id="UP001596109"/>
    </source>
</evidence>
<keyword evidence="6" id="KW-0808">Transferase</keyword>
<dbReference type="Gene3D" id="3.40.50.620">
    <property type="entry name" value="HUPs"/>
    <property type="match status" value="1"/>
</dbReference>
<dbReference type="InterPro" id="IPR014729">
    <property type="entry name" value="Rossmann-like_a/b/a_fold"/>
</dbReference>
<comment type="catalytic activity">
    <reaction evidence="11">
        <text>FMN + ATP + H(+) = FAD + diphosphate</text>
        <dbReference type="Rhea" id="RHEA:17237"/>
        <dbReference type="ChEBI" id="CHEBI:15378"/>
        <dbReference type="ChEBI" id="CHEBI:30616"/>
        <dbReference type="ChEBI" id="CHEBI:33019"/>
        <dbReference type="ChEBI" id="CHEBI:57692"/>
        <dbReference type="ChEBI" id="CHEBI:58210"/>
        <dbReference type="EC" id="2.7.7.2"/>
    </reaction>
</comment>
<dbReference type="PANTHER" id="PTHR22749">
    <property type="entry name" value="RIBOFLAVIN KINASE/FMN ADENYLYLTRANSFERASE"/>
    <property type="match status" value="1"/>
</dbReference>
<keyword evidence="8" id="KW-0547">Nucleotide-binding</keyword>